<evidence type="ECO:0000313" key="3">
    <source>
        <dbReference type="EMBL" id="KPU77968.1"/>
    </source>
</evidence>
<dbReference type="InParanoid" id="A0A0P9C2S6"/>
<reference evidence="3 4" key="1">
    <citation type="journal article" date="2007" name="Nature">
        <title>Evolution of genes and genomes on the Drosophila phylogeny.</title>
        <authorList>
            <consortium name="Drosophila 12 Genomes Consortium"/>
            <person name="Clark A.G."/>
            <person name="Eisen M.B."/>
            <person name="Smith D.R."/>
            <person name="Bergman C.M."/>
            <person name="Oliver B."/>
            <person name="Markow T.A."/>
            <person name="Kaufman T.C."/>
            <person name="Kellis M."/>
            <person name="Gelbart W."/>
            <person name="Iyer V.N."/>
            <person name="Pollard D.A."/>
            <person name="Sackton T.B."/>
            <person name="Larracuente A.M."/>
            <person name="Singh N.D."/>
            <person name="Abad J.P."/>
            <person name="Abt D.N."/>
            <person name="Adryan B."/>
            <person name="Aguade M."/>
            <person name="Akashi H."/>
            <person name="Anderson W.W."/>
            <person name="Aquadro C.F."/>
            <person name="Ardell D.H."/>
            <person name="Arguello R."/>
            <person name="Artieri C.G."/>
            <person name="Barbash D.A."/>
            <person name="Barker D."/>
            <person name="Barsanti P."/>
            <person name="Batterham P."/>
            <person name="Batzoglou S."/>
            <person name="Begun D."/>
            <person name="Bhutkar A."/>
            <person name="Blanco E."/>
            <person name="Bosak S.A."/>
            <person name="Bradley R.K."/>
            <person name="Brand A.D."/>
            <person name="Brent M.R."/>
            <person name="Brooks A.N."/>
            <person name="Brown R.H."/>
            <person name="Butlin R.K."/>
            <person name="Caggese C."/>
            <person name="Calvi B.R."/>
            <person name="Bernardo de Carvalho A."/>
            <person name="Caspi A."/>
            <person name="Castrezana S."/>
            <person name="Celniker S.E."/>
            <person name="Chang J.L."/>
            <person name="Chapple C."/>
            <person name="Chatterji S."/>
            <person name="Chinwalla A."/>
            <person name="Civetta A."/>
            <person name="Clifton S.W."/>
            <person name="Comeron J.M."/>
            <person name="Costello J.C."/>
            <person name="Coyne J.A."/>
            <person name="Daub J."/>
            <person name="David R.G."/>
            <person name="Delcher A.L."/>
            <person name="Delehaunty K."/>
            <person name="Do C.B."/>
            <person name="Ebling H."/>
            <person name="Edwards K."/>
            <person name="Eickbush T."/>
            <person name="Evans J.D."/>
            <person name="Filipski A."/>
            <person name="Findeiss S."/>
            <person name="Freyhult E."/>
            <person name="Fulton L."/>
            <person name="Fulton R."/>
            <person name="Garcia A.C."/>
            <person name="Gardiner A."/>
            <person name="Garfield D.A."/>
            <person name="Garvin B.E."/>
            <person name="Gibson G."/>
            <person name="Gilbert D."/>
            <person name="Gnerre S."/>
            <person name="Godfrey J."/>
            <person name="Good R."/>
            <person name="Gotea V."/>
            <person name="Gravely B."/>
            <person name="Greenberg A.J."/>
            <person name="Griffiths-Jones S."/>
            <person name="Gross S."/>
            <person name="Guigo R."/>
            <person name="Gustafson E.A."/>
            <person name="Haerty W."/>
            <person name="Hahn M.W."/>
            <person name="Halligan D.L."/>
            <person name="Halpern A.L."/>
            <person name="Halter G.M."/>
            <person name="Han M.V."/>
            <person name="Heger A."/>
            <person name="Hillier L."/>
            <person name="Hinrichs A.S."/>
            <person name="Holmes I."/>
            <person name="Hoskins R.A."/>
            <person name="Hubisz M.J."/>
            <person name="Hultmark D."/>
            <person name="Huntley M.A."/>
            <person name="Jaffe D.B."/>
            <person name="Jagadeeshan S."/>
            <person name="Jeck W.R."/>
            <person name="Johnson J."/>
            <person name="Jones C.D."/>
            <person name="Jordan W.C."/>
            <person name="Karpen G.H."/>
            <person name="Kataoka E."/>
            <person name="Keightley P.D."/>
            <person name="Kheradpour P."/>
            <person name="Kirkness E.F."/>
            <person name="Koerich L.B."/>
            <person name="Kristiansen K."/>
            <person name="Kudrna D."/>
            <person name="Kulathinal R.J."/>
            <person name="Kumar S."/>
            <person name="Kwok R."/>
            <person name="Lander E."/>
            <person name="Langley C.H."/>
            <person name="Lapoint R."/>
            <person name="Lazzaro B.P."/>
            <person name="Lee S.J."/>
            <person name="Levesque L."/>
            <person name="Li R."/>
            <person name="Lin C.F."/>
            <person name="Lin M.F."/>
            <person name="Lindblad-Toh K."/>
            <person name="Llopart A."/>
            <person name="Long M."/>
            <person name="Low L."/>
            <person name="Lozovsky E."/>
            <person name="Lu J."/>
            <person name="Luo M."/>
            <person name="Machado C.A."/>
            <person name="Makalowski W."/>
            <person name="Marzo M."/>
            <person name="Matsuda M."/>
            <person name="Matzkin L."/>
            <person name="McAllister B."/>
            <person name="McBride C.S."/>
            <person name="McKernan B."/>
            <person name="McKernan K."/>
            <person name="Mendez-Lago M."/>
            <person name="Minx P."/>
            <person name="Mollenhauer M.U."/>
            <person name="Montooth K."/>
            <person name="Mount S.M."/>
            <person name="Mu X."/>
            <person name="Myers E."/>
            <person name="Negre B."/>
            <person name="Newfeld S."/>
            <person name="Nielsen R."/>
            <person name="Noor M.A."/>
            <person name="O'Grady P."/>
            <person name="Pachter L."/>
            <person name="Papaceit M."/>
            <person name="Parisi M.J."/>
            <person name="Parisi M."/>
            <person name="Parts L."/>
            <person name="Pedersen J.S."/>
            <person name="Pesole G."/>
            <person name="Phillippy A.M."/>
            <person name="Ponting C.P."/>
            <person name="Pop M."/>
            <person name="Porcelli D."/>
            <person name="Powell J.R."/>
            <person name="Prohaska S."/>
            <person name="Pruitt K."/>
            <person name="Puig M."/>
            <person name="Quesneville H."/>
            <person name="Ram K.R."/>
            <person name="Rand D."/>
            <person name="Rasmussen M.D."/>
            <person name="Reed L.K."/>
            <person name="Reenan R."/>
            <person name="Reily A."/>
            <person name="Remington K.A."/>
            <person name="Rieger T.T."/>
            <person name="Ritchie M.G."/>
            <person name="Robin C."/>
            <person name="Rogers Y.H."/>
            <person name="Rohde C."/>
            <person name="Rozas J."/>
            <person name="Rubenfield M.J."/>
            <person name="Ruiz A."/>
            <person name="Russo S."/>
            <person name="Salzberg S.L."/>
            <person name="Sanchez-Gracia A."/>
            <person name="Saranga D.J."/>
            <person name="Sato H."/>
            <person name="Schaeffer S.W."/>
            <person name="Schatz M.C."/>
            <person name="Schlenke T."/>
            <person name="Schwartz R."/>
            <person name="Segarra C."/>
            <person name="Singh R.S."/>
            <person name="Sirot L."/>
            <person name="Sirota M."/>
            <person name="Sisneros N.B."/>
            <person name="Smith C.D."/>
            <person name="Smith T.F."/>
            <person name="Spieth J."/>
            <person name="Stage D.E."/>
            <person name="Stark A."/>
            <person name="Stephan W."/>
            <person name="Strausberg R.L."/>
            <person name="Strempel S."/>
            <person name="Sturgill D."/>
            <person name="Sutton G."/>
            <person name="Sutton G.G."/>
            <person name="Tao W."/>
            <person name="Teichmann S."/>
            <person name="Tobari Y.N."/>
            <person name="Tomimura Y."/>
            <person name="Tsolas J.M."/>
            <person name="Valente V.L."/>
            <person name="Venter E."/>
            <person name="Venter J.C."/>
            <person name="Vicario S."/>
            <person name="Vieira F.G."/>
            <person name="Vilella A.J."/>
            <person name="Villasante A."/>
            <person name="Walenz B."/>
            <person name="Wang J."/>
            <person name="Wasserman M."/>
            <person name="Watts T."/>
            <person name="Wilson D."/>
            <person name="Wilson R.K."/>
            <person name="Wing R.A."/>
            <person name="Wolfner M.F."/>
            <person name="Wong A."/>
            <person name="Wong G.K."/>
            <person name="Wu C.I."/>
            <person name="Wu G."/>
            <person name="Yamamoto D."/>
            <person name="Yang H.P."/>
            <person name="Yang S.P."/>
            <person name="Yorke J.A."/>
            <person name="Yoshida K."/>
            <person name="Zdobnov E."/>
            <person name="Zhang P."/>
            <person name="Zhang Y."/>
            <person name="Zimin A.V."/>
            <person name="Baldwin J."/>
            <person name="Abdouelleil A."/>
            <person name="Abdulkadir J."/>
            <person name="Abebe A."/>
            <person name="Abera B."/>
            <person name="Abreu J."/>
            <person name="Acer S.C."/>
            <person name="Aftuck L."/>
            <person name="Alexander A."/>
            <person name="An P."/>
            <person name="Anderson E."/>
            <person name="Anderson S."/>
            <person name="Arachi H."/>
            <person name="Azer M."/>
            <person name="Bachantsang P."/>
            <person name="Barry A."/>
            <person name="Bayul T."/>
            <person name="Berlin A."/>
            <person name="Bessette D."/>
            <person name="Bloom T."/>
            <person name="Blye J."/>
            <person name="Boguslavskiy L."/>
            <person name="Bonnet C."/>
            <person name="Boukhgalter B."/>
            <person name="Bourzgui I."/>
            <person name="Brown A."/>
            <person name="Cahill P."/>
            <person name="Channer S."/>
            <person name="Cheshatsang Y."/>
            <person name="Chuda L."/>
            <person name="Citroen M."/>
            <person name="Collymore A."/>
            <person name="Cooke P."/>
            <person name="Costello M."/>
            <person name="D'Aco K."/>
            <person name="Daza R."/>
            <person name="De Haan G."/>
            <person name="DeGray S."/>
            <person name="DeMaso C."/>
            <person name="Dhargay N."/>
            <person name="Dooley K."/>
            <person name="Dooley E."/>
            <person name="Doricent M."/>
            <person name="Dorje P."/>
            <person name="Dorjee K."/>
            <person name="Dupes A."/>
            <person name="Elong R."/>
            <person name="Falk J."/>
            <person name="Farina A."/>
            <person name="Faro S."/>
            <person name="Ferguson D."/>
            <person name="Fisher S."/>
            <person name="Foley C.D."/>
            <person name="Franke A."/>
            <person name="Friedrich D."/>
            <person name="Gadbois L."/>
            <person name="Gearin G."/>
            <person name="Gearin C.R."/>
            <person name="Giannoukos G."/>
            <person name="Goode T."/>
            <person name="Graham J."/>
            <person name="Grandbois E."/>
            <person name="Grewal S."/>
            <person name="Gyaltsen K."/>
            <person name="Hafez N."/>
            <person name="Hagos B."/>
            <person name="Hall J."/>
            <person name="Henson C."/>
            <person name="Hollinger A."/>
            <person name="Honan T."/>
            <person name="Huard M.D."/>
            <person name="Hughes L."/>
            <person name="Hurhula B."/>
            <person name="Husby M.E."/>
            <person name="Kamat A."/>
            <person name="Kanga B."/>
            <person name="Kashin S."/>
            <person name="Khazanovich D."/>
            <person name="Kisner P."/>
            <person name="Lance K."/>
            <person name="Lara M."/>
            <person name="Lee W."/>
            <person name="Lennon N."/>
            <person name="Letendre F."/>
            <person name="LeVine R."/>
            <person name="Lipovsky A."/>
            <person name="Liu X."/>
            <person name="Liu J."/>
            <person name="Liu S."/>
            <person name="Lokyitsang T."/>
            <person name="Lokyitsang Y."/>
            <person name="Lubonja R."/>
            <person name="Lui A."/>
            <person name="MacDonald P."/>
            <person name="Magnisalis V."/>
            <person name="Maru K."/>
            <person name="Matthews C."/>
            <person name="McCusker W."/>
            <person name="McDonough S."/>
            <person name="Mehta T."/>
            <person name="Meldrim J."/>
            <person name="Meneus L."/>
            <person name="Mihai O."/>
            <person name="Mihalev A."/>
            <person name="Mihova T."/>
            <person name="Mittelman R."/>
            <person name="Mlenga V."/>
            <person name="Montmayeur A."/>
            <person name="Mulrain L."/>
            <person name="Navidi A."/>
            <person name="Naylor J."/>
            <person name="Negash T."/>
            <person name="Nguyen T."/>
            <person name="Nguyen N."/>
            <person name="Nicol R."/>
            <person name="Norbu C."/>
            <person name="Norbu N."/>
            <person name="Novod N."/>
            <person name="O'Neill B."/>
            <person name="Osman S."/>
            <person name="Markiewicz E."/>
            <person name="Oyono O.L."/>
            <person name="Patti C."/>
            <person name="Phunkhang P."/>
            <person name="Pierre F."/>
            <person name="Priest M."/>
            <person name="Raghuraman S."/>
            <person name="Rege F."/>
            <person name="Reyes R."/>
            <person name="Rise C."/>
            <person name="Rogov P."/>
            <person name="Ross K."/>
            <person name="Ryan E."/>
            <person name="Settipalli S."/>
            <person name="Shea T."/>
            <person name="Sherpa N."/>
            <person name="Shi L."/>
            <person name="Shih D."/>
            <person name="Sparrow T."/>
            <person name="Spaulding J."/>
            <person name="Stalker J."/>
            <person name="Stange-Thomann N."/>
            <person name="Stavropoulos S."/>
            <person name="Stone C."/>
            <person name="Strader C."/>
            <person name="Tesfaye S."/>
            <person name="Thomson T."/>
            <person name="Thoulutsang Y."/>
            <person name="Thoulutsang D."/>
            <person name="Topham K."/>
            <person name="Topping I."/>
            <person name="Tsamla T."/>
            <person name="Vassiliev H."/>
            <person name="Vo A."/>
            <person name="Wangchuk T."/>
            <person name="Wangdi T."/>
            <person name="Weiand M."/>
            <person name="Wilkinson J."/>
            <person name="Wilson A."/>
            <person name="Yadav S."/>
            <person name="Young G."/>
            <person name="Yu Q."/>
            <person name="Zembek L."/>
            <person name="Zhong D."/>
            <person name="Zimmer A."/>
            <person name="Zwirko Z."/>
            <person name="Jaffe D.B."/>
            <person name="Alvarez P."/>
            <person name="Brockman W."/>
            <person name="Butler J."/>
            <person name="Chin C."/>
            <person name="Gnerre S."/>
            <person name="Grabherr M."/>
            <person name="Kleber M."/>
            <person name="Mauceli E."/>
            <person name="MacCallum I."/>
        </authorList>
    </citation>
    <scope>NUCLEOTIDE SEQUENCE [LARGE SCALE GENOMIC DNA]</scope>
    <source>
        <strain evidence="4">Tucson 14024-0371.13</strain>
    </source>
</reference>
<dbReference type="AlphaFoldDB" id="A0A0P9C2S6"/>
<feature type="compositionally biased region" description="Basic and acidic residues" evidence="1">
    <location>
        <begin position="129"/>
        <end position="144"/>
    </location>
</feature>
<protein>
    <submittedName>
        <fullName evidence="3">Uncharacterized protein</fullName>
    </submittedName>
</protein>
<keyword evidence="2" id="KW-0472">Membrane</keyword>
<dbReference type="EMBL" id="CH902618">
    <property type="protein sequence ID" value="KPU77968.1"/>
    <property type="molecule type" value="Genomic_DNA"/>
</dbReference>
<organism evidence="3 4">
    <name type="scientific">Drosophila ananassae</name>
    <name type="common">Fruit fly</name>
    <dbReference type="NCBI Taxonomy" id="7217"/>
    <lineage>
        <taxon>Eukaryota</taxon>
        <taxon>Metazoa</taxon>
        <taxon>Ecdysozoa</taxon>
        <taxon>Arthropoda</taxon>
        <taxon>Hexapoda</taxon>
        <taxon>Insecta</taxon>
        <taxon>Pterygota</taxon>
        <taxon>Neoptera</taxon>
        <taxon>Endopterygota</taxon>
        <taxon>Diptera</taxon>
        <taxon>Brachycera</taxon>
        <taxon>Muscomorpha</taxon>
        <taxon>Ephydroidea</taxon>
        <taxon>Drosophilidae</taxon>
        <taxon>Drosophila</taxon>
        <taxon>Sophophora</taxon>
    </lineage>
</organism>
<evidence type="ECO:0000313" key="4">
    <source>
        <dbReference type="Proteomes" id="UP000007801"/>
    </source>
</evidence>
<gene>
    <name evidence="3" type="primary">Dana\GF26968</name>
    <name evidence="3" type="ORF">GF26968</name>
</gene>
<keyword evidence="2" id="KW-1133">Transmembrane helix</keyword>
<name>A0A0P9C2S6_DROAN</name>
<keyword evidence="2" id="KW-0812">Transmembrane</keyword>
<dbReference type="KEGG" id="dan:26514377"/>
<keyword evidence="4" id="KW-1185">Reference proteome</keyword>
<feature type="transmembrane region" description="Helical" evidence="2">
    <location>
        <begin position="46"/>
        <end position="68"/>
    </location>
</feature>
<dbReference type="OrthoDB" id="7863523at2759"/>
<dbReference type="STRING" id="7217.A0A0P9C2S6"/>
<dbReference type="Proteomes" id="UP000007801">
    <property type="component" value="Unassembled WGS sequence"/>
</dbReference>
<feature type="compositionally biased region" description="Basic and acidic residues" evidence="1">
    <location>
        <begin position="187"/>
        <end position="198"/>
    </location>
</feature>
<feature type="compositionally biased region" description="Polar residues" evidence="1">
    <location>
        <begin position="150"/>
        <end position="165"/>
    </location>
</feature>
<proteinExistence type="predicted"/>
<evidence type="ECO:0000256" key="1">
    <source>
        <dbReference type="SAM" id="MobiDB-lite"/>
    </source>
</evidence>
<sequence length="258" mass="29235">MWKYHQKMDFETSVKISPMCHSWQSVCWLTLKGHELAKFLILDRSVAYQVMLSMVIVAITCLAFRWFWKRRNTIPVSEIQHLRERVQFCNHDMAVLQNTLDTALLSKRATVALVETNVKLTDALQEPEVEPKPKEDSEPEKEAPPETPEVSGTSESETLDEPSSSKAEDSQPKPIPTVHVLGAEAKAPVKEKSAEPEPVKSSIPTRVDNKRKSPSRNSSRPAARDLKETNLARIAGQNQTRNRIRLVKSAPTYRNEKI</sequence>
<dbReference type="GeneID" id="26514377"/>
<feature type="region of interest" description="Disordered" evidence="1">
    <location>
        <begin position="122"/>
        <end position="258"/>
    </location>
</feature>
<accession>A0A0P9C2S6</accession>
<evidence type="ECO:0000256" key="2">
    <source>
        <dbReference type="SAM" id="Phobius"/>
    </source>
</evidence>